<keyword evidence="1" id="KW-0472">Membrane</keyword>
<comment type="caution">
    <text evidence="2">The sequence shown here is derived from an EMBL/GenBank/DDBJ whole genome shotgun (WGS) entry which is preliminary data.</text>
</comment>
<protein>
    <submittedName>
        <fullName evidence="2">Uncharacterized protein</fullName>
    </submittedName>
</protein>
<evidence type="ECO:0000256" key="1">
    <source>
        <dbReference type="SAM" id="Phobius"/>
    </source>
</evidence>
<sequence>MFLRVIEGFIRVVIVNGAVVLMMVVMDALIVLQLVDERDRVRDRRQAALHGETIQGQAQ</sequence>
<accession>K9D9X3</accession>
<dbReference type="HOGENOM" id="CLU_2955180_0_0_4"/>
<proteinExistence type="predicted"/>
<feature type="transmembrane region" description="Helical" evidence="1">
    <location>
        <begin position="12"/>
        <end position="35"/>
    </location>
</feature>
<dbReference type="AlphaFoldDB" id="K9D9X3"/>
<reference evidence="2 3" key="1">
    <citation type="submission" date="2012-09" db="EMBL/GenBank/DDBJ databases">
        <title>The Genome Sequence of Massilia timonae CCUG 45783.</title>
        <authorList>
            <consortium name="The Broad Institute Genome Sequencing Platform"/>
            <person name="Earl A."/>
            <person name="Ward D."/>
            <person name="Feldgarden M."/>
            <person name="Gevers D."/>
            <person name="Huys G."/>
            <person name="Walker B."/>
            <person name="Young S.K."/>
            <person name="Zeng Q."/>
            <person name="Gargeya S."/>
            <person name="Fitzgerald M."/>
            <person name="Haas B."/>
            <person name="Abouelleil A."/>
            <person name="Alvarado L."/>
            <person name="Arachchi H.M."/>
            <person name="Berlin A.M."/>
            <person name="Chapman S.B."/>
            <person name="Goldberg J."/>
            <person name="Griggs A."/>
            <person name="Gujja S."/>
            <person name="Hansen M."/>
            <person name="Howarth C."/>
            <person name="Imamovic A."/>
            <person name="Larimer J."/>
            <person name="McCowen C."/>
            <person name="Montmayeur A."/>
            <person name="Murphy C."/>
            <person name="Neiman D."/>
            <person name="Pearson M."/>
            <person name="Priest M."/>
            <person name="Roberts A."/>
            <person name="Saif S."/>
            <person name="Shea T."/>
            <person name="Sisk P."/>
            <person name="Sykes S."/>
            <person name="Wortman J."/>
            <person name="Nusbaum C."/>
            <person name="Birren B."/>
        </authorList>
    </citation>
    <scope>NUCLEOTIDE SEQUENCE [LARGE SCALE GENOMIC DNA]</scope>
    <source>
        <strain evidence="2 3">CCUG 45783</strain>
    </source>
</reference>
<keyword evidence="1" id="KW-0812">Transmembrane</keyword>
<dbReference type="Proteomes" id="UP000009874">
    <property type="component" value="Unassembled WGS sequence"/>
</dbReference>
<gene>
    <name evidence="2" type="ORF">HMPREF9710_03354</name>
</gene>
<keyword evidence="3" id="KW-1185">Reference proteome</keyword>
<name>K9D9X3_9BURK</name>
<evidence type="ECO:0000313" key="2">
    <source>
        <dbReference type="EMBL" id="EKU81514.1"/>
    </source>
</evidence>
<dbReference type="EMBL" id="AGZI01000041">
    <property type="protein sequence ID" value="EKU81514.1"/>
    <property type="molecule type" value="Genomic_DNA"/>
</dbReference>
<keyword evidence="1" id="KW-1133">Transmembrane helix</keyword>
<organism evidence="2 3">
    <name type="scientific">Massilia timonae CCUG 45783</name>
    <dbReference type="NCBI Taxonomy" id="883126"/>
    <lineage>
        <taxon>Bacteria</taxon>
        <taxon>Pseudomonadati</taxon>
        <taxon>Pseudomonadota</taxon>
        <taxon>Betaproteobacteria</taxon>
        <taxon>Burkholderiales</taxon>
        <taxon>Oxalobacteraceae</taxon>
        <taxon>Telluria group</taxon>
        <taxon>Massilia</taxon>
    </lineage>
</organism>
<dbReference type="RefSeq" id="WP_005668299.1">
    <property type="nucleotide sequence ID" value="NZ_JH992924.1"/>
</dbReference>
<evidence type="ECO:0000313" key="3">
    <source>
        <dbReference type="Proteomes" id="UP000009874"/>
    </source>
</evidence>